<dbReference type="CDD" id="cd06225">
    <property type="entry name" value="HAMP"/>
    <property type="match status" value="1"/>
</dbReference>
<dbReference type="InterPro" id="IPR003661">
    <property type="entry name" value="HisK_dim/P_dom"/>
</dbReference>
<gene>
    <name evidence="13" type="ORF">A2637_03975</name>
</gene>
<dbReference type="Gene3D" id="3.30.565.10">
    <property type="entry name" value="Histidine kinase-like ATPase, C-terminal domain"/>
    <property type="match status" value="1"/>
</dbReference>
<dbReference type="Gene3D" id="1.10.287.130">
    <property type="match status" value="1"/>
</dbReference>
<keyword evidence="8" id="KW-0067">ATP-binding</keyword>
<evidence type="ECO:0000256" key="10">
    <source>
        <dbReference type="SAM" id="Phobius"/>
    </source>
</evidence>
<proteinExistence type="predicted"/>
<accession>A0A1F6TQ91</accession>
<reference evidence="13 14" key="1">
    <citation type="journal article" date="2016" name="Nat. Commun.">
        <title>Thousands of microbial genomes shed light on interconnected biogeochemical processes in an aquifer system.</title>
        <authorList>
            <person name="Anantharaman K."/>
            <person name="Brown C.T."/>
            <person name="Hug L.A."/>
            <person name="Sharon I."/>
            <person name="Castelle C.J."/>
            <person name="Probst A.J."/>
            <person name="Thomas B.C."/>
            <person name="Singh A."/>
            <person name="Wilkins M.J."/>
            <person name="Karaoz U."/>
            <person name="Brodie E.L."/>
            <person name="Williams K.H."/>
            <person name="Hubbard S.S."/>
            <person name="Banfield J.F."/>
        </authorList>
    </citation>
    <scope>NUCLEOTIDE SEQUENCE [LARGE SCALE GENOMIC DNA]</scope>
</reference>
<evidence type="ECO:0000259" key="11">
    <source>
        <dbReference type="PROSITE" id="PS50109"/>
    </source>
</evidence>
<protein>
    <recommendedName>
        <fullName evidence="3">histidine kinase</fullName>
        <ecNumber evidence="3">2.7.13.3</ecNumber>
    </recommendedName>
</protein>
<feature type="domain" description="Histidine kinase" evidence="11">
    <location>
        <begin position="357"/>
        <end position="563"/>
    </location>
</feature>
<evidence type="ECO:0000256" key="8">
    <source>
        <dbReference type="ARBA" id="ARBA00022840"/>
    </source>
</evidence>
<dbReference type="Gene3D" id="6.10.340.10">
    <property type="match status" value="1"/>
</dbReference>
<dbReference type="GO" id="GO:0016020">
    <property type="term" value="C:membrane"/>
    <property type="evidence" value="ECO:0007669"/>
    <property type="project" value="UniProtKB-SubCell"/>
</dbReference>
<keyword evidence="6" id="KW-0547">Nucleotide-binding</keyword>
<evidence type="ECO:0000256" key="3">
    <source>
        <dbReference type="ARBA" id="ARBA00012438"/>
    </source>
</evidence>
<dbReference type="SMART" id="SM00387">
    <property type="entry name" value="HATPase_c"/>
    <property type="match status" value="1"/>
</dbReference>
<comment type="subcellular location">
    <subcellularLocation>
        <location evidence="2">Membrane</location>
    </subcellularLocation>
</comment>
<keyword evidence="4" id="KW-0597">Phosphoprotein</keyword>
<dbReference type="EC" id="2.7.13.3" evidence="3"/>
<evidence type="ECO:0000259" key="12">
    <source>
        <dbReference type="PROSITE" id="PS50885"/>
    </source>
</evidence>
<evidence type="ECO:0000256" key="1">
    <source>
        <dbReference type="ARBA" id="ARBA00000085"/>
    </source>
</evidence>
<dbReference type="GO" id="GO:0005524">
    <property type="term" value="F:ATP binding"/>
    <property type="evidence" value="ECO:0007669"/>
    <property type="project" value="UniProtKB-KW"/>
</dbReference>
<dbReference type="InterPro" id="IPR003660">
    <property type="entry name" value="HAMP_dom"/>
</dbReference>
<dbReference type="CDD" id="cd00082">
    <property type="entry name" value="HisKA"/>
    <property type="match status" value="1"/>
</dbReference>
<dbReference type="SMART" id="SM00304">
    <property type="entry name" value="HAMP"/>
    <property type="match status" value="1"/>
</dbReference>
<keyword evidence="5" id="KW-0808">Transferase</keyword>
<dbReference type="InterPro" id="IPR036097">
    <property type="entry name" value="HisK_dim/P_sf"/>
</dbReference>
<keyword evidence="10" id="KW-1133">Transmembrane helix</keyword>
<evidence type="ECO:0000256" key="9">
    <source>
        <dbReference type="ARBA" id="ARBA00023012"/>
    </source>
</evidence>
<dbReference type="SUPFAM" id="SSF158472">
    <property type="entry name" value="HAMP domain-like"/>
    <property type="match status" value="1"/>
</dbReference>
<dbReference type="Pfam" id="PF00672">
    <property type="entry name" value="HAMP"/>
    <property type="match status" value="1"/>
</dbReference>
<comment type="catalytic activity">
    <reaction evidence="1">
        <text>ATP + protein L-histidine = ADP + protein N-phospho-L-histidine.</text>
        <dbReference type="EC" id="2.7.13.3"/>
    </reaction>
</comment>
<comment type="caution">
    <text evidence="13">The sequence shown here is derived from an EMBL/GenBank/DDBJ whole genome shotgun (WGS) entry which is preliminary data.</text>
</comment>
<evidence type="ECO:0000256" key="2">
    <source>
        <dbReference type="ARBA" id="ARBA00004370"/>
    </source>
</evidence>
<dbReference type="Pfam" id="PF00512">
    <property type="entry name" value="HisKA"/>
    <property type="match status" value="1"/>
</dbReference>
<keyword evidence="10" id="KW-0812">Transmembrane</keyword>
<evidence type="ECO:0000313" key="14">
    <source>
        <dbReference type="Proteomes" id="UP000179360"/>
    </source>
</evidence>
<dbReference type="AlphaFoldDB" id="A0A1F6TQ91"/>
<sequence>MLVVTVIVIVPMLAAGWLASEWVASSFEQRLERWIMDAARASQNWLQAYQNDADMLGRVLADDKAFVARLQRRPDEDSMPTPVRRIAQELGVHLFQVYTPDYKLIYSSIPIEMEALWESGQTEAVLKVVRKNKSMLAAVGITPVPHDGAPRFYLVLGSLLGQDFTNELAQFTGLKTRLYYREGHNYYDVFSNPDQAVALRSLTADALRHLEKDQKPYYSLMAENGQFRGLYTPIVDTTGRVEGIMFSGLERRGFHDVLTNRIVLFLLISLVGVVIGGLTGLLLSRLVLRPIEYLRDGVMQLSGQNFNASVPIQSADELGDLAKAFNAMAARLRAAHDEQAQRFRKDKLTAMGELSAALAHEIRNPIGVINTSSALLEKSAGDPGKTAELVRMIREESLRVSDLVQDFLQLSRHRQPAFAAIDPVQPMERALNTALAGKNNIAVSKQLDHDGAEIMADAGLLQQAWGNLFTNSLQAMAGRKGELRLSARVDGDHVQLSVEDSGSGIAAEIMPRLFEPFFTTKEEGTGLGLTIANTLVEANGGRLEAQLPEKKGARFTMRFPVYKRAQA</sequence>
<dbReference type="GO" id="GO:0000155">
    <property type="term" value="F:phosphorelay sensor kinase activity"/>
    <property type="evidence" value="ECO:0007669"/>
    <property type="project" value="InterPro"/>
</dbReference>
<evidence type="ECO:0000256" key="4">
    <source>
        <dbReference type="ARBA" id="ARBA00022553"/>
    </source>
</evidence>
<dbReference type="InterPro" id="IPR005467">
    <property type="entry name" value="His_kinase_dom"/>
</dbReference>
<evidence type="ECO:0000256" key="5">
    <source>
        <dbReference type="ARBA" id="ARBA00022679"/>
    </source>
</evidence>
<dbReference type="EMBL" id="MFSY01000023">
    <property type="protein sequence ID" value="OGI47288.1"/>
    <property type="molecule type" value="Genomic_DNA"/>
</dbReference>
<keyword evidence="10" id="KW-0472">Membrane</keyword>
<dbReference type="SMART" id="SM00388">
    <property type="entry name" value="HisKA"/>
    <property type="match status" value="1"/>
</dbReference>
<dbReference type="PRINTS" id="PR00344">
    <property type="entry name" value="BCTRLSENSOR"/>
</dbReference>
<dbReference type="PROSITE" id="PS50885">
    <property type="entry name" value="HAMP"/>
    <property type="match status" value="1"/>
</dbReference>
<dbReference type="SUPFAM" id="SSF47384">
    <property type="entry name" value="Homodimeric domain of signal transducing histidine kinase"/>
    <property type="match status" value="1"/>
</dbReference>
<feature type="domain" description="HAMP" evidence="12">
    <location>
        <begin position="285"/>
        <end position="337"/>
    </location>
</feature>
<evidence type="ECO:0000256" key="6">
    <source>
        <dbReference type="ARBA" id="ARBA00022741"/>
    </source>
</evidence>
<evidence type="ECO:0000313" key="13">
    <source>
        <dbReference type="EMBL" id="OGI47288.1"/>
    </source>
</evidence>
<dbReference type="PANTHER" id="PTHR43065">
    <property type="entry name" value="SENSOR HISTIDINE KINASE"/>
    <property type="match status" value="1"/>
</dbReference>
<dbReference type="PROSITE" id="PS50109">
    <property type="entry name" value="HIS_KIN"/>
    <property type="match status" value="1"/>
</dbReference>
<dbReference type="PANTHER" id="PTHR43065:SF10">
    <property type="entry name" value="PEROXIDE STRESS-ACTIVATED HISTIDINE KINASE MAK3"/>
    <property type="match status" value="1"/>
</dbReference>
<dbReference type="InterPro" id="IPR004358">
    <property type="entry name" value="Sig_transdc_His_kin-like_C"/>
</dbReference>
<dbReference type="STRING" id="1817764.A2637_03975"/>
<evidence type="ECO:0000256" key="7">
    <source>
        <dbReference type="ARBA" id="ARBA00022777"/>
    </source>
</evidence>
<dbReference type="Proteomes" id="UP000179360">
    <property type="component" value="Unassembled WGS sequence"/>
</dbReference>
<dbReference type="SUPFAM" id="SSF55874">
    <property type="entry name" value="ATPase domain of HSP90 chaperone/DNA topoisomerase II/histidine kinase"/>
    <property type="match status" value="1"/>
</dbReference>
<keyword evidence="9" id="KW-0902">Two-component regulatory system</keyword>
<dbReference type="Pfam" id="PF02518">
    <property type="entry name" value="HATPase_c"/>
    <property type="match status" value="1"/>
</dbReference>
<name>A0A1F6TQ91_9PROT</name>
<dbReference type="InterPro" id="IPR003594">
    <property type="entry name" value="HATPase_dom"/>
</dbReference>
<keyword evidence="7" id="KW-0418">Kinase</keyword>
<feature type="transmembrane region" description="Helical" evidence="10">
    <location>
        <begin position="262"/>
        <end position="283"/>
    </location>
</feature>
<organism evidence="13 14">
    <name type="scientific">Candidatus Muproteobacteria bacterium RIFCSPHIGHO2_01_FULL_65_16</name>
    <dbReference type="NCBI Taxonomy" id="1817764"/>
    <lineage>
        <taxon>Bacteria</taxon>
        <taxon>Pseudomonadati</taxon>
        <taxon>Pseudomonadota</taxon>
        <taxon>Candidatus Muproteobacteria</taxon>
    </lineage>
</organism>
<dbReference type="InterPro" id="IPR036890">
    <property type="entry name" value="HATPase_C_sf"/>
</dbReference>